<dbReference type="Proteomes" id="UP000010792">
    <property type="component" value="Chromosome"/>
</dbReference>
<reference evidence="1 2" key="1">
    <citation type="journal article" date="2013" name="Genome Biol. Evol.">
        <title>Life in an arsenic-containing gold mine: genome and physiology of the autotrophic arsenite-oxidizing bacterium rhizobium sp. NT-26.</title>
        <authorList>
            <person name="Andres J."/>
            <person name="Arsene-Ploetze F."/>
            <person name="Barbe V."/>
            <person name="Brochier-Armanet C."/>
            <person name="Cleiss-Arnold J."/>
            <person name="Coppee J.Y."/>
            <person name="Dillies M.A."/>
            <person name="Geist"/>
            <person name="L"/>
            <person name="Joublin A."/>
            <person name="Koechler S."/>
            <person name="Lassalle F."/>
            <person name="Marchal M."/>
            <person name="Medigue C."/>
            <person name="Muller D."/>
            <person name="Nesme X."/>
            <person name="Plewniak F."/>
            <person name="Proux C."/>
            <person name="Ramirez-Bahena M.H."/>
            <person name="Schenowitz C."/>
            <person name="Sismeiro O."/>
            <person name="Vallenet D."/>
            <person name="Santini J.M."/>
            <person name="Bertin P.N."/>
        </authorList>
    </citation>
    <scope>NUCLEOTIDE SEQUENCE [LARGE SCALE GENOMIC DNA]</scope>
    <source>
        <strain evidence="1 2">NT-26</strain>
    </source>
</reference>
<dbReference type="EMBL" id="FO082820">
    <property type="protein sequence ID" value="CCF19076.1"/>
    <property type="molecule type" value="Genomic_DNA"/>
</dbReference>
<organism evidence="1 2">
    <name type="scientific">Pseudorhizobium banfieldiae</name>
    <dbReference type="NCBI Taxonomy" id="1125847"/>
    <lineage>
        <taxon>Bacteria</taxon>
        <taxon>Pseudomonadati</taxon>
        <taxon>Pseudomonadota</taxon>
        <taxon>Alphaproteobacteria</taxon>
        <taxon>Hyphomicrobiales</taxon>
        <taxon>Rhizobiaceae</taxon>
        <taxon>Rhizobium/Agrobacterium group</taxon>
        <taxon>Pseudorhizobium</taxon>
    </lineage>
</organism>
<protein>
    <submittedName>
        <fullName evidence="1">Uncharacterized protein</fullName>
    </submittedName>
</protein>
<accession>L0NE47</accession>
<name>L0NE47_9HYPH</name>
<dbReference type="AlphaFoldDB" id="L0NE47"/>
<evidence type="ECO:0000313" key="2">
    <source>
        <dbReference type="Proteomes" id="UP000010792"/>
    </source>
</evidence>
<dbReference type="KEGG" id="rht:NT26_1352"/>
<evidence type="ECO:0000313" key="1">
    <source>
        <dbReference type="EMBL" id="CCF19076.1"/>
    </source>
</evidence>
<sequence length="93" mass="10321">MTQTAWGEPTWTEPEPVHLYGGEDSDIFPGYRSRYVVGKAAMGCVCWYQPEGPYYALTQLRRLGCVGDIDTAKSLVEEFSVLEVLKCPTLGNA</sequence>
<gene>
    <name evidence="1" type="ORF">NT26_1352</name>
</gene>
<dbReference type="STRING" id="1125847.NT26_1352"/>
<keyword evidence="2" id="KW-1185">Reference proteome</keyword>
<dbReference type="RefSeq" id="WP_052637977.1">
    <property type="nucleotide sequence ID" value="NZ_FO082820.1"/>
</dbReference>
<proteinExistence type="predicted"/>